<keyword evidence="7" id="KW-1185">Reference proteome</keyword>
<comment type="similarity">
    <text evidence="1">Belongs to the glycosyltransferase 2 family.</text>
</comment>
<dbReference type="Gene3D" id="3.40.50.2000">
    <property type="entry name" value="Glycogen Phosphorylase B"/>
    <property type="match status" value="1"/>
</dbReference>
<keyword evidence="3" id="KW-0808">Transferase</keyword>
<evidence type="ECO:0000256" key="3">
    <source>
        <dbReference type="ARBA" id="ARBA00022679"/>
    </source>
</evidence>
<dbReference type="Gene3D" id="3.40.50.150">
    <property type="entry name" value="Vaccinia Virus protein VP39"/>
    <property type="match status" value="2"/>
</dbReference>
<reference evidence="6 7" key="1">
    <citation type="submission" date="2021-02" db="EMBL/GenBank/DDBJ databases">
        <title>Niveibacterium changnyeongensis HC41.</title>
        <authorList>
            <person name="Kang M."/>
        </authorList>
    </citation>
    <scope>NUCLEOTIDE SEQUENCE [LARGE SCALE GENOMIC DNA]</scope>
    <source>
        <strain evidence="6 7">HC41</strain>
    </source>
</reference>
<dbReference type="SUPFAM" id="SSF53756">
    <property type="entry name" value="UDP-Glycosyltransferase/glycogen phosphorylase"/>
    <property type="match status" value="1"/>
</dbReference>
<dbReference type="EMBL" id="CP071060">
    <property type="protein sequence ID" value="QSI75599.1"/>
    <property type="molecule type" value="Genomic_DNA"/>
</dbReference>
<evidence type="ECO:0000313" key="6">
    <source>
        <dbReference type="EMBL" id="QSI75599.1"/>
    </source>
</evidence>
<organism evidence="6 7">
    <name type="scientific">Niveibacterium microcysteis</name>
    <dbReference type="NCBI Taxonomy" id="2811415"/>
    <lineage>
        <taxon>Bacteria</taxon>
        <taxon>Pseudomonadati</taxon>
        <taxon>Pseudomonadota</taxon>
        <taxon>Betaproteobacteria</taxon>
        <taxon>Rhodocyclales</taxon>
        <taxon>Rhodocyclaceae</taxon>
        <taxon>Niveibacterium</taxon>
    </lineage>
</organism>
<dbReference type="InterPro" id="IPR001173">
    <property type="entry name" value="Glyco_trans_2-like"/>
</dbReference>
<dbReference type="Proteomes" id="UP000663570">
    <property type="component" value="Chromosome"/>
</dbReference>
<sequence length="1283" mass="142865">MNEQASLVNTPAWWNEYFKSEWDRYDGGSQTRAFMLALIEGLSPAERKWLGEADRRILDWGCALGQGVDELSRAFPSAVVMGLDVAELAVARASESYPSYQFASSPERLPSANAIFCSNCLEHFEAPIEVAHRIAGMAGEFLAILVPYAEAPLSEFHLASFSETSWPSRLERLERIRIAVIDVPTSAWPSGKQLLAIYGSPECRRELLALEASEKEKSKWEAYYRDLPDHDIDAPTAEFNQQLVKAIKGLLPQGARVLEAGCGGGNQSVALARDGGFNVAVLDFSPAALNHASRQFARAGVVGELIEDDAFALRSPDYDLVFNSGVLEHYTVEEQARFLRGMASRSRKYVLVLVPNRACYWYWVWRIIKTSREGWPFGREVPTSDLSEAFYLAGLKYLGHAFMGESWTESFIRSLPDCEPATRDLLCEIHRSGVIPDFSRGYLFAALGCIQEYDPGQLSYPWRSDLFGQGPDVTEVLATLGDALAARLSADNSKRKEELAHRESVLRLGGDNSKLVSEVVELSRLLADSRIHAERIDGELQRVRSNLESVLSSREALLAQQSEAHRITLDALSEARARIGVMQAQIEDVSKWAKGLEAHPLRFFFKRNVAKVTRAAFRALPVPPALKAGLRSLYGRMRQRYQAPVAAVPAVVPTLVPQVVLPAASGRDVFVFGIIDWHFRIQRPQHIARQLARRGHRVFFVSPAFVDSQEPGFALERLDSDLPLYQVRLHAAGSPAIYGEVPSEPLLDTLQNGLARWMLETRSTATIGIVEHAFWGALAAALPNTKTVYDCMDHHEGFGGVPDGVVELERRLIREADLVVTSSAWLEHEVGARARQNITIRNAGDFDHFSVVPEKVIRDVAGRRIVGYFGAIAEWFDVDLFERLILAFPQCLFVLIGNDTVGAGRRLNRYDNVMMLGERPYTELPLHLHGFDVCLLPFKIIPLTLATNPVKVYEYLAAGKPVVATQLPEMSQFSSLVYCADSAEAFEAALREALSGEGETSELIDRRIAFAASNTWAERARVLIEATEAIPAPRVSVIVLCYNNLALTKACLASVLERSDYPNLELIVVDNASTDGTPDFLRTFANQHPSAIVILNEKNLGYAAGNNVGIHAATGDYIVLLNNDTVVTTGWVRTLVRHFERTPGIGLLGPVTNSIGNEAKIDIAYDSLEHMEGMSQCYTLAHAGRSRPMRTLAFFCVMLPRAAIDRCGVLCEDYGLGWFEDDDYCRRIEKAGFALRLAEDVFVHHEHSASFGRLPEGERRRLFERNKQIYEEKWGPWAPHEYR</sequence>
<feature type="domain" description="Methyltransferase" evidence="5">
    <location>
        <begin position="257"/>
        <end position="344"/>
    </location>
</feature>
<dbReference type="InterPro" id="IPR029063">
    <property type="entry name" value="SAM-dependent_MTases_sf"/>
</dbReference>
<dbReference type="PANTHER" id="PTHR43179:SF12">
    <property type="entry name" value="GALACTOFURANOSYLTRANSFERASE GLFT2"/>
    <property type="match status" value="1"/>
</dbReference>
<accession>A0ABX7M2K6</accession>
<protein>
    <submittedName>
        <fullName evidence="6">Glycosyltransferase</fullName>
    </submittedName>
</protein>
<name>A0ABX7M2K6_9RHOO</name>
<dbReference type="InterPro" id="IPR041698">
    <property type="entry name" value="Methyltransf_25"/>
</dbReference>
<evidence type="ECO:0000259" key="4">
    <source>
        <dbReference type="Pfam" id="PF00535"/>
    </source>
</evidence>
<dbReference type="InterPro" id="IPR029044">
    <property type="entry name" value="Nucleotide-diphossugar_trans"/>
</dbReference>
<feature type="domain" description="Glycosyltransferase 2-like" evidence="4">
    <location>
        <begin position="1036"/>
        <end position="1165"/>
    </location>
</feature>
<evidence type="ECO:0000256" key="2">
    <source>
        <dbReference type="ARBA" id="ARBA00022676"/>
    </source>
</evidence>
<keyword evidence="2" id="KW-0328">Glycosyltransferase</keyword>
<dbReference type="Pfam" id="PF13692">
    <property type="entry name" value="Glyco_trans_1_4"/>
    <property type="match status" value="1"/>
</dbReference>
<dbReference type="RefSeq" id="WP_206253312.1">
    <property type="nucleotide sequence ID" value="NZ_CP071060.1"/>
</dbReference>
<gene>
    <name evidence="6" type="ORF">JY500_13980</name>
</gene>
<dbReference type="Gene3D" id="3.90.550.10">
    <property type="entry name" value="Spore Coat Polysaccharide Biosynthesis Protein SpsA, Chain A"/>
    <property type="match status" value="1"/>
</dbReference>
<dbReference type="Pfam" id="PF13649">
    <property type="entry name" value="Methyltransf_25"/>
    <property type="match status" value="1"/>
</dbReference>
<proteinExistence type="inferred from homology"/>
<evidence type="ECO:0000256" key="1">
    <source>
        <dbReference type="ARBA" id="ARBA00006739"/>
    </source>
</evidence>
<dbReference type="PANTHER" id="PTHR43179">
    <property type="entry name" value="RHAMNOSYLTRANSFERASE WBBL"/>
    <property type="match status" value="1"/>
</dbReference>
<dbReference type="Pfam" id="PF00535">
    <property type="entry name" value="Glycos_transf_2"/>
    <property type="match status" value="1"/>
</dbReference>
<dbReference type="Gene3D" id="3.40.50.11010">
    <property type="match status" value="1"/>
</dbReference>
<dbReference type="CDD" id="cd02440">
    <property type="entry name" value="AdoMet_MTases"/>
    <property type="match status" value="1"/>
</dbReference>
<evidence type="ECO:0000313" key="7">
    <source>
        <dbReference type="Proteomes" id="UP000663570"/>
    </source>
</evidence>
<evidence type="ECO:0000259" key="5">
    <source>
        <dbReference type="Pfam" id="PF13649"/>
    </source>
</evidence>
<dbReference type="CDD" id="cd04186">
    <property type="entry name" value="GT_2_like_c"/>
    <property type="match status" value="1"/>
</dbReference>
<dbReference type="SUPFAM" id="SSF53335">
    <property type="entry name" value="S-adenosyl-L-methionine-dependent methyltransferases"/>
    <property type="match status" value="2"/>
</dbReference>
<dbReference type="SUPFAM" id="SSF53448">
    <property type="entry name" value="Nucleotide-diphospho-sugar transferases"/>
    <property type="match status" value="1"/>
</dbReference>